<gene>
    <name evidence="1" type="ORF">CAAN4_G01090</name>
</gene>
<proteinExistence type="predicted"/>
<organism evidence="1 2">
    <name type="scientific">[Candida] anglica</name>
    <dbReference type="NCBI Taxonomy" id="148631"/>
    <lineage>
        <taxon>Eukaryota</taxon>
        <taxon>Fungi</taxon>
        <taxon>Dikarya</taxon>
        <taxon>Ascomycota</taxon>
        <taxon>Saccharomycotina</taxon>
        <taxon>Pichiomycetes</taxon>
        <taxon>Debaryomycetaceae</taxon>
        <taxon>Kurtzmaniella</taxon>
    </lineage>
</organism>
<evidence type="ECO:0008006" key="3">
    <source>
        <dbReference type="Google" id="ProtNLM"/>
    </source>
</evidence>
<reference evidence="1 2" key="1">
    <citation type="submission" date="2024-01" db="EMBL/GenBank/DDBJ databases">
        <authorList>
            <consortium name="Genoscope - CEA"/>
            <person name="William W."/>
        </authorList>
    </citation>
    <scope>NUCLEOTIDE SEQUENCE [LARGE SCALE GENOMIC DNA]</scope>
    <source>
        <strain evidence="1 2">29B2s-10</strain>
    </source>
</reference>
<protein>
    <recommendedName>
        <fullName evidence="3">Peroxin/Ferlin domain-containing protein</fullName>
    </recommendedName>
</protein>
<accession>A0ABP0EKW9</accession>
<dbReference type="Proteomes" id="UP001497600">
    <property type="component" value="Chromosome G"/>
</dbReference>
<sequence length="228" mass="26810">MENESVNEIYPKFENFPQIKGFRELFSKNNDNSYNNDSLTTAILSEYRRNSKVNTPKNEIIGKDIDFEFIIENQRGLKFFGIPLFSSKPLIPIVDPPNFQSLNGNSILNAVELRNDSIHTTLTNIYPLPDLNWEWTWDTWYVVMLYDVDDQGWIYSGLLFNSKHWKGKYYFGNFVRRRIWARLRNRIGYKVNGFQTDNDRDDQKSDLVVSSNEIEYNDGDKIYVGKGT</sequence>
<dbReference type="EMBL" id="OZ004259">
    <property type="protein sequence ID" value="CAK7915835.1"/>
    <property type="molecule type" value="Genomic_DNA"/>
</dbReference>
<name>A0ABP0EKW9_9ASCO</name>
<keyword evidence="2" id="KW-1185">Reference proteome</keyword>
<evidence type="ECO:0000313" key="2">
    <source>
        <dbReference type="Proteomes" id="UP001497600"/>
    </source>
</evidence>
<evidence type="ECO:0000313" key="1">
    <source>
        <dbReference type="EMBL" id="CAK7915835.1"/>
    </source>
</evidence>